<evidence type="ECO:0000256" key="1">
    <source>
        <dbReference type="RuleBase" id="RU362039"/>
    </source>
</evidence>
<dbReference type="PANTHER" id="PTHR11124">
    <property type="entry name" value="VACUOLAR SORTING PROTEIN VPS29"/>
    <property type="match status" value="1"/>
</dbReference>
<dbReference type="EMBL" id="CP091871">
    <property type="protein sequence ID" value="WEU39762.1"/>
    <property type="molecule type" value="Genomic_DNA"/>
</dbReference>
<reference evidence="3" key="1">
    <citation type="journal article" date="2017" name="Nature">
        <title>Asgard archaea illuminate the origin of eukaryotic cellular complexity.</title>
        <authorList>
            <person name="Zaremba-Niedzwiedzka K."/>
            <person name="Caceres E.F."/>
            <person name="Saw J.H."/>
            <person name="Backstrom D."/>
            <person name="Juzokaite L."/>
            <person name="Vancaester E."/>
            <person name="Seitz K.W."/>
            <person name="Anantharaman K."/>
            <person name="Starnawski P."/>
            <person name="Kjeldsen K.U."/>
            <person name="Scott M.B."/>
            <person name="Nunoura T."/>
            <person name="Banfield J.F."/>
            <person name="Schramm A."/>
            <person name="Baker B.J."/>
            <person name="Spang A."/>
            <person name="Ettema T.J.G."/>
        </authorList>
    </citation>
    <scope>NUCLEOTIDE SEQUENCE</scope>
    <source>
        <strain evidence="3">LCB_4</strain>
    </source>
</reference>
<dbReference type="Proteomes" id="UP000186851">
    <property type="component" value="Chromosome"/>
</dbReference>
<dbReference type="Pfam" id="PF12850">
    <property type="entry name" value="Metallophos_2"/>
    <property type="match status" value="1"/>
</dbReference>
<dbReference type="KEGG" id="oyw:OdinLCB4_004590"/>
<reference evidence="3" key="2">
    <citation type="journal article" date="2022" name="Nat. Microbiol.">
        <title>A closed Candidatus Odinarchaeum chromosome exposes Asgard archaeal viruses.</title>
        <authorList>
            <person name="Tamarit D."/>
            <person name="Caceres E.F."/>
            <person name="Krupovic M."/>
            <person name="Nijland R."/>
            <person name="Eme L."/>
            <person name="Robinson N.P."/>
            <person name="Ettema T.J.G."/>
        </authorList>
    </citation>
    <scope>NUCLEOTIDE SEQUENCE</scope>
    <source>
        <strain evidence="3">LCB_4</strain>
    </source>
</reference>
<dbReference type="AlphaFoldDB" id="A0AAF0IBA5"/>
<keyword evidence="1" id="KW-0479">Metal-binding</keyword>
<dbReference type="InterPro" id="IPR029052">
    <property type="entry name" value="Metallo-depent_PP-like"/>
</dbReference>
<gene>
    <name evidence="3" type="ORF">OdinLCB4_004590</name>
</gene>
<evidence type="ECO:0000313" key="4">
    <source>
        <dbReference type="Proteomes" id="UP000186851"/>
    </source>
</evidence>
<evidence type="ECO:0000313" key="3">
    <source>
        <dbReference type="EMBL" id="WEU39762.1"/>
    </source>
</evidence>
<dbReference type="InterPro" id="IPR000979">
    <property type="entry name" value="Phosphodiesterase_MJ0936/Vps29"/>
</dbReference>
<accession>A0AAF0IBA5</accession>
<name>A0AAF0IBA5_ODILC</name>
<dbReference type="InterPro" id="IPR024654">
    <property type="entry name" value="Calcineurin-like_PHP_lpxH"/>
</dbReference>
<dbReference type="GO" id="GO:0016787">
    <property type="term" value="F:hydrolase activity"/>
    <property type="evidence" value="ECO:0007669"/>
    <property type="project" value="UniProtKB-UniRule"/>
</dbReference>
<dbReference type="GO" id="GO:0046872">
    <property type="term" value="F:metal ion binding"/>
    <property type="evidence" value="ECO:0007669"/>
    <property type="project" value="UniProtKB-KW"/>
</dbReference>
<organism evidence="3 4">
    <name type="scientific">Odinarchaeota yellowstonii (strain LCB_4)</name>
    <dbReference type="NCBI Taxonomy" id="1841599"/>
    <lineage>
        <taxon>Archaea</taxon>
        <taxon>Promethearchaeati</taxon>
        <taxon>Candidatus Odinarchaeota</taxon>
        <taxon>Candidatus Odinarchaeia</taxon>
        <taxon>Candidatus Odinarchaeales</taxon>
        <taxon>Candidatus Odinarchaeaceae</taxon>
        <taxon>Candidatus Odinarchaeum</taxon>
    </lineage>
</organism>
<feature type="domain" description="Calcineurin-like phosphoesterase" evidence="2">
    <location>
        <begin position="1"/>
        <end position="142"/>
    </location>
</feature>
<comment type="similarity">
    <text evidence="1">Belongs to the metallophosphoesterase superfamily. YfcE family.</text>
</comment>
<dbReference type="SUPFAM" id="SSF56300">
    <property type="entry name" value="Metallo-dependent phosphatases"/>
    <property type="match status" value="1"/>
</dbReference>
<comment type="cofactor">
    <cofactor evidence="1">
        <name>a divalent metal cation</name>
        <dbReference type="ChEBI" id="CHEBI:60240"/>
    </cofactor>
</comment>
<proteinExistence type="inferred from homology"/>
<dbReference type="NCBIfam" id="TIGR00040">
    <property type="entry name" value="yfcE"/>
    <property type="match status" value="1"/>
</dbReference>
<dbReference type="EC" id="3.1.4.-" evidence="1"/>
<protein>
    <recommendedName>
        <fullName evidence="1">Phosphoesterase</fullName>
        <ecNumber evidence="1">3.1.4.-</ecNumber>
    </recommendedName>
</protein>
<sequence length="183" mass="20187">MAILILGDLHIPGRAKEINPIIREHLERRKSDYEVILCTGDLTSTTALEYITTLGVVKAVRGNMDHLELPEYIVENIHGVEIGLIHGDQVYPRGDPNLLSKIARGLKVRILVSGHTHSSFSLECNQIILLNPGSITGAWGGGDYSGIPEFMELQFNSDKSLTVILNKLLQDKIVSSSCNFKII</sequence>
<dbReference type="Gene3D" id="3.60.21.10">
    <property type="match status" value="1"/>
</dbReference>
<evidence type="ECO:0000259" key="2">
    <source>
        <dbReference type="Pfam" id="PF12850"/>
    </source>
</evidence>